<dbReference type="GO" id="GO:0015035">
    <property type="term" value="F:protein-disulfide reductase activity"/>
    <property type="evidence" value="ECO:0007669"/>
    <property type="project" value="InterPro"/>
</dbReference>
<evidence type="ECO:0000313" key="11">
    <source>
        <dbReference type="EMBL" id="KAH9381109.1"/>
    </source>
</evidence>
<keyword evidence="12" id="KW-1185">Reference proteome</keyword>
<evidence type="ECO:0000259" key="10">
    <source>
        <dbReference type="Pfam" id="PF06747"/>
    </source>
</evidence>
<dbReference type="PANTHER" id="PTHR21622">
    <property type="entry name" value="COILED-COIL-HELIX-COILED-COIL-HELIX DOMAIN CONTAINING 4"/>
    <property type="match status" value="1"/>
</dbReference>
<sequence>MSYCKSFGKDRVIFVTKEDHEKPSTIQLPDDPEDERPGLILPNGDINWNCPCLGGMATGPCGPQFREAFSCFHYSTSETKGSECFDHFKAMQECMSQYPTLYPADDDDEDDEKEPASRKVDAGKEEVAALGDAVSKANAVTDQQAHGQEKQVASQRV</sequence>
<dbReference type="Pfam" id="PF06747">
    <property type="entry name" value="CHCH"/>
    <property type="match status" value="1"/>
</dbReference>
<keyword evidence="5" id="KW-0811">Translocation</keyword>
<evidence type="ECO:0000256" key="8">
    <source>
        <dbReference type="ARBA" id="ARBA00023284"/>
    </source>
</evidence>
<dbReference type="VEuPathDB" id="VectorBase:HLOH_045835"/>
<keyword evidence="4" id="KW-0560">Oxidoreductase</keyword>
<feature type="region of interest" description="Disordered" evidence="9">
    <location>
        <begin position="99"/>
        <end position="157"/>
    </location>
</feature>
<evidence type="ECO:0000313" key="12">
    <source>
        <dbReference type="Proteomes" id="UP000821853"/>
    </source>
</evidence>
<protein>
    <recommendedName>
        <fullName evidence="10">CHCH domain-containing protein</fullName>
    </recommendedName>
</protein>
<evidence type="ECO:0000256" key="2">
    <source>
        <dbReference type="ARBA" id="ARBA00022448"/>
    </source>
</evidence>
<feature type="compositionally biased region" description="Polar residues" evidence="9">
    <location>
        <begin position="138"/>
        <end position="157"/>
    </location>
</feature>
<proteinExistence type="predicted"/>
<dbReference type="GO" id="GO:0005758">
    <property type="term" value="C:mitochondrial intermembrane space"/>
    <property type="evidence" value="ECO:0007669"/>
    <property type="project" value="TreeGrafter"/>
</dbReference>
<dbReference type="Gene3D" id="1.10.287.2900">
    <property type="match status" value="1"/>
</dbReference>
<dbReference type="FunFam" id="1.10.287.2900:FF:000001">
    <property type="entry name" value="mitochondrial intermembrane space import and assembly protein 40"/>
    <property type="match status" value="1"/>
</dbReference>
<gene>
    <name evidence="11" type="ORF">HPB48_010781</name>
</gene>
<evidence type="ECO:0000256" key="6">
    <source>
        <dbReference type="ARBA" id="ARBA00023128"/>
    </source>
</evidence>
<keyword evidence="2" id="KW-0813">Transport</keyword>
<feature type="compositionally biased region" description="Acidic residues" evidence="9">
    <location>
        <begin position="104"/>
        <end position="113"/>
    </location>
</feature>
<dbReference type="PANTHER" id="PTHR21622:SF0">
    <property type="entry name" value="COILED-COIL-HELIX-COILED-COIL-HELIX DOMAIN CONTAINING 4"/>
    <property type="match status" value="1"/>
</dbReference>
<dbReference type="OrthoDB" id="7481291at2759"/>
<evidence type="ECO:0000256" key="4">
    <source>
        <dbReference type="ARBA" id="ARBA00023002"/>
    </source>
</evidence>
<dbReference type="GO" id="GO:0045041">
    <property type="term" value="P:protein import into mitochondrial intermembrane space"/>
    <property type="evidence" value="ECO:0007669"/>
    <property type="project" value="InterPro"/>
</dbReference>
<dbReference type="OMA" id="FSFCKQF"/>
<evidence type="ECO:0000256" key="3">
    <source>
        <dbReference type="ARBA" id="ARBA00022927"/>
    </source>
</evidence>
<dbReference type="InterPro" id="IPR010625">
    <property type="entry name" value="CHCH"/>
</dbReference>
<evidence type="ECO:0000256" key="1">
    <source>
        <dbReference type="ARBA" id="ARBA00004173"/>
    </source>
</evidence>
<dbReference type="Proteomes" id="UP000821853">
    <property type="component" value="Chromosome 9"/>
</dbReference>
<evidence type="ECO:0000256" key="9">
    <source>
        <dbReference type="SAM" id="MobiDB-lite"/>
    </source>
</evidence>
<keyword evidence="6" id="KW-0496">Mitochondrion</keyword>
<dbReference type="InterPro" id="IPR039289">
    <property type="entry name" value="CHCHD4"/>
</dbReference>
<dbReference type="PROSITE" id="PS51808">
    <property type="entry name" value="CHCH"/>
    <property type="match status" value="1"/>
</dbReference>
<reference evidence="11 12" key="1">
    <citation type="journal article" date="2020" name="Cell">
        <title>Large-Scale Comparative Analyses of Tick Genomes Elucidate Their Genetic Diversity and Vector Capacities.</title>
        <authorList>
            <consortium name="Tick Genome and Microbiome Consortium (TIGMIC)"/>
            <person name="Jia N."/>
            <person name="Wang J."/>
            <person name="Shi W."/>
            <person name="Du L."/>
            <person name="Sun Y."/>
            <person name="Zhan W."/>
            <person name="Jiang J.F."/>
            <person name="Wang Q."/>
            <person name="Zhang B."/>
            <person name="Ji P."/>
            <person name="Bell-Sakyi L."/>
            <person name="Cui X.M."/>
            <person name="Yuan T.T."/>
            <person name="Jiang B.G."/>
            <person name="Yang W.F."/>
            <person name="Lam T.T."/>
            <person name="Chang Q.C."/>
            <person name="Ding S.J."/>
            <person name="Wang X.J."/>
            <person name="Zhu J.G."/>
            <person name="Ruan X.D."/>
            <person name="Zhao L."/>
            <person name="Wei J.T."/>
            <person name="Ye R.Z."/>
            <person name="Que T.C."/>
            <person name="Du C.H."/>
            <person name="Zhou Y.H."/>
            <person name="Cheng J.X."/>
            <person name="Dai P.F."/>
            <person name="Guo W.B."/>
            <person name="Han X.H."/>
            <person name="Huang E.J."/>
            <person name="Li L.F."/>
            <person name="Wei W."/>
            <person name="Gao Y.C."/>
            <person name="Liu J.Z."/>
            <person name="Shao H.Z."/>
            <person name="Wang X."/>
            <person name="Wang C.C."/>
            <person name="Yang T.C."/>
            <person name="Huo Q.B."/>
            <person name="Li W."/>
            <person name="Chen H.Y."/>
            <person name="Chen S.E."/>
            <person name="Zhou L.G."/>
            <person name="Ni X.B."/>
            <person name="Tian J.H."/>
            <person name="Sheng Y."/>
            <person name="Liu T."/>
            <person name="Pan Y.S."/>
            <person name="Xia L.Y."/>
            <person name="Li J."/>
            <person name="Zhao F."/>
            <person name="Cao W.C."/>
        </authorList>
    </citation>
    <scope>NUCLEOTIDE SEQUENCE [LARGE SCALE GENOMIC DNA]</scope>
    <source>
        <strain evidence="11">HaeL-2018</strain>
    </source>
</reference>
<feature type="domain" description="CHCH" evidence="10">
    <location>
        <begin position="61"/>
        <end position="97"/>
    </location>
</feature>
<name>A0A9J6H040_HAELO</name>
<keyword evidence="8" id="KW-0676">Redox-active center</keyword>
<evidence type="ECO:0000256" key="7">
    <source>
        <dbReference type="ARBA" id="ARBA00023157"/>
    </source>
</evidence>
<comment type="subcellular location">
    <subcellularLocation>
        <location evidence="1">Mitochondrion</location>
    </subcellularLocation>
</comment>
<feature type="compositionally biased region" description="Basic and acidic residues" evidence="9">
    <location>
        <begin position="114"/>
        <end position="127"/>
    </location>
</feature>
<comment type="caution">
    <text evidence="11">The sequence shown here is derived from an EMBL/GenBank/DDBJ whole genome shotgun (WGS) entry which is preliminary data.</text>
</comment>
<accession>A0A9J6H040</accession>
<dbReference type="AlphaFoldDB" id="A0A9J6H040"/>
<keyword evidence="7" id="KW-1015">Disulfide bond</keyword>
<dbReference type="EMBL" id="JABSTR010000011">
    <property type="protein sequence ID" value="KAH9381109.1"/>
    <property type="molecule type" value="Genomic_DNA"/>
</dbReference>
<keyword evidence="3" id="KW-0653">Protein transport</keyword>
<evidence type="ECO:0000256" key="5">
    <source>
        <dbReference type="ARBA" id="ARBA00023010"/>
    </source>
</evidence>
<dbReference type="GO" id="GO:0033108">
    <property type="term" value="P:mitochondrial respiratory chain complex assembly"/>
    <property type="evidence" value="ECO:0007669"/>
    <property type="project" value="UniProtKB-ARBA"/>
</dbReference>
<organism evidence="11 12">
    <name type="scientific">Haemaphysalis longicornis</name>
    <name type="common">Bush tick</name>
    <dbReference type="NCBI Taxonomy" id="44386"/>
    <lineage>
        <taxon>Eukaryota</taxon>
        <taxon>Metazoa</taxon>
        <taxon>Ecdysozoa</taxon>
        <taxon>Arthropoda</taxon>
        <taxon>Chelicerata</taxon>
        <taxon>Arachnida</taxon>
        <taxon>Acari</taxon>
        <taxon>Parasitiformes</taxon>
        <taxon>Ixodida</taxon>
        <taxon>Ixodoidea</taxon>
        <taxon>Ixodidae</taxon>
        <taxon>Haemaphysalinae</taxon>
        <taxon>Haemaphysalis</taxon>
    </lineage>
</organism>